<sequence length="348" mass="38590">MAKKYYQHCANGDEISCKFCSSQQRKPRRSKYQMRKVHVCLCRRQERFVDALCDQLRQEWRQVCQVENCQTCSMDIKMCVTCINNLVSNGGKCEVCRDNRSECMDKLCHIGKMQINTKAASGILTLREFLRALSTWVDFSGLKLWVSVFVPLAWIGEQSAHQQRWARPVRALIARSVLLIRIAAVRVRLATSSLAGNASWSATLTMPSALPTKSAQAPTKPTKRTIRAVRVQQPTAKAALLALLQMAAHAARALKAALIALETRTCAAYARTAISASTGPASRAKRTLPRSSNALGQLTAQLAIPLSQVHAVPASLSIKYQLEAHALPHLNVLVTPICPIQQRQYVRC</sequence>
<evidence type="ECO:0000313" key="1">
    <source>
        <dbReference type="EMBL" id="EST43407.1"/>
    </source>
</evidence>
<accession>V6LFX1</accession>
<dbReference type="EMBL" id="KI546138">
    <property type="protein sequence ID" value="EST43407.1"/>
    <property type="molecule type" value="Genomic_DNA"/>
</dbReference>
<dbReference type="EMBL" id="AUWU02000002">
    <property type="protein sequence ID" value="KAH0576011.1"/>
    <property type="molecule type" value="Genomic_DNA"/>
</dbReference>
<gene>
    <name evidence="1" type="ORF">SS50377_16902</name>
    <name evidence="2" type="ORF">SS50377_21549</name>
</gene>
<organism evidence="1">
    <name type="scientific">Spironucleus salmonicida</name>
    <dbReference type="NCBI Taxonomy" id="348837"/>
    <lineage>
        <taxon>Eukaryota</taxon>
        <taxon>Metamonada</taxon>
        <taxon>Diplomonadida</taxon>
        <taxon>Hexamitidae</taxon>
        <taxon>Hexamitinae</taxon>
        <taxon>Spironucleus</taxon>
    </lineage>
</organism>
<name>V6LFX1_9EUKA</name>
<keyword evidence="3" id="KW-1185">Reference proteome</keyword>
<dbReference type="AlphaFoldDB" id="V6LFX1"/>
<dbReference type="VEuPathDB" id="GiardiaDB:SS50377_21549"/>
<protein>
    <submittedName>
        <fullName evidence="1">Uncharacterized protein</fullName>
    </submittedName>
</protein>
<proteinExistence type="predicted"/>
<evidence type="ECO:0000313" key="3">
    <source>
        <dbReference type="Proteomes" id="UP000018208"/>
    </source>
</evidence>
<dbReference type="Proteomes" id="UP000018208">
    <property type="component" value="Unassembled WGS sequence"/>
</dbReference>
<evidence type="ECO:0000313" key="2">
    <source>
        <dbReference type="EMBL" id="KAH0576011.1"/>
    </source>
</evidence>
<reference evidence="1 2" key="1">
    <citation type="journal article" date="2014" name="PLoS Genet.">
        <title>The Genome of Spironucleus salmonicida Highlights a Fish Pathogen Adapted to Fluctuating Environments.</title>
        <authorList>
            <person name="Xu F."/>
            <person name="Jerlstrom-Hultqvist J."/>
            <person name="Einarsson E."/>
            <person name="Astvaldsson A."/>
            <person name="Svard S.G."/>
            <person name="Andersson J.O."/>
        </authorList>
    </citation>
    <scope>NUCLEOTIDE SEQUENCE</scope>
    <source>
        <strain evidence="2">ATCC 50377</strain>
    </source>
</reference>
<reference evidence="2" key="2">
    <citation type="submission" date="2020-12" db="EMBL/GenBank/DDBJ databases">
        <title>New Spironucleus salmonicida genome in near-complete chromosomes.</title>
        <authorList>
            <person name="Xu F."/>
            <person name="Kurt Z."/>
            <person name="Jimenez-Gonzalez A."/>
            <person name="Astvaldsson A."/>
            <person name="Andersson J.O."/>
            <person name="Svard S.G."/>
        </authorList>
    </citation>
    <scope>NUCLEOTIDE SEQUENCE</scope>
    <source>
        <strain evidence="2">ATCC 50377</strain>
    </source>
</reference>